<gene>
    <name evidence="1" type="ORF">OBBRIDRAFT_836536</name>
</gene>
<keyword evidence="2" id="KW-1185">Reference proteome</keyword>
<dbReference type="PANTHER" id="PTHR33129">
    <property type="entry name" value="PROTEIN KINASE DOMAIN-CONTAINING PROTEIN-RELATED"/>
    <property type="match status" value="1"/>
</dbReference>
<dbReference type="InterPro" id="IPR052980">
    <property type="entry name" value="Crinkler_effector"/>
</dbReference>
<dbReference type="OrthoDB" id="19861at2759"/>
<proteinExistence type="predicted"/>
<protein>
    <submittedName>
        <fullName evidence="1">Uncharacterized protein</fullName>
    </submittedName>
</protein>
<dbReference type="AlphaFoldDB" id="A0A8E2DMV9"/>
<dbReference type="EMBL" id="KV722450">
    <property type="protein sequence ID" value="OCH88543.1"/>
    <property type="molecule type" value="Genomic_DNA"/>
</dbReference>
<dbReference type="Proteomes" id="UP000250043">
    <property type="component" value="Unassembled WGS sequence"/>
</dbReference>
<sequence>MSLARCKSLYSRAWKKTYPQCEELYDGKLYRYYEGDDLDIFYIFYINNLKRPCLLLIRPEYEAVYSYLVKLNAQRPLQRIKRSLFALTGQPGIGAAAQVTPAIIVDAESDGIPTTVQLSNTTIVIFDEAGCRSRMTGDPQSTTLVRGSWALTDSSDTVMIPCDDFLLSEASVIQATPPAQERWMRWCTKRHGELCVMNPWEEGELGALLTLLNYNVTDGINIPDAPDGDPVKDYWKSLESTAKKIALSLEQSLICVGALDFAGEGTISSLIFVRASPMSRRSTPQVFIPTTELNRILARAMSELTAAEQAEFFERLLSPRAGKTLAGWLYEEYVHAQLLTRDAVTDIRGCDVEGRSYVLPIANDSISATLQELGLAKPPFYWRPGVSNFPGIDSLIRTDNTIWAIQATIARHPVAVTEGLDKVAAVLGKKVKAWNVVVVSPTWEIANAARDSQLKSDKWTQSKWSAVPIYSCGTPFGAAFESMLANNIPADSDAESDAAFLDQI</sequence>
<organism evidence="1 2">
    <name type="scientific">Obba rivulosa</name>
    <dbReference type="NCBI Taxonomy" id="1052685"/>
    <lineage>
        <taxon>Eukaryota</taxon>
        <taxon>Fungi</taxon>
        <taxon>Dikarya</taxon>
        <taxon>Basidiomycota</taxon>
        <taxon>Agaricomycotina</taxon>
        <taxon>Agaricomycetes</taxon>
        <taxon>Polyporales</taxon>
        <taxon>Gelatoporiaceae</taxon>
        <taxon>Obba</taxon>
    </lineage>
</organism>
<accession>A0A8E2DMV9</accession>
<evidence type="ECO:0000313" key="1">
    <source>
        <dbReference type="EMBL" id="OCH88543.1"/>
    </source>
</evidence>
<name>A0A8E2DMV9_9APHY</name>
<dbReference type="PANTHER" id="PTHR33129:SF1">
    <property type="entry name" value="ATP-BINDING PROTEIN"/>
    <property type="match status" value="1"/>
</dbReference>
<reference evidence="1 2" key="1">
    <citation type="submission" date="2016-07" db="EMBL/GenBank/DDBJ databases">
        <title>Draft genome of the white-rot fungus Obba rivulosa 3A-2.</title>
        <authorList>
            <consortium name="DOE Joint Genome Institute"/>
            <person name="Miettinen O."/>
            <person name="Riley R."/>
            <person name="Acob R."/>
            <person name="Barry K."/>
            <person name="Cullen D."/>
            <person name="De Vries R."/>
            <person name="Hainaut M."/>
            <person name="Hatakka A."/>
            <person name="Henrissat B."/>
            <person name="Hilden K."/>
            <person name="Kuo R."/>
            <person name="Labutti K."/>
            <person name="Lipzen A."/>
            <person name="Makela M.R."/>
            <person name="Sandor L."/>
            <person name="Spatafora J.W."/>
            <person name="Grigoriev I.V."/>
            <person name="Hibbett D.S."/>
        </authorList>
    </citation>
    <scope>NUCLEOTIDE SEQUENCE [LARGE SCALE GENOMIC DNA]</scope>
    <source>
        <strain evidence="1 2">3A-2</strain>
    </source>
</reference>
<evidence type="ECO:0000313" key="2">
    <source>
        <dbReference type="Proteomes" id="UP000250043"/>
    </source>
</evidence>